<keyword evidence="12 15" id="KW-1133">Transmembrane helix</keyword>
<dbReference type="GO" id="GO:0005524">
    <property type="term" value="F:ATP binding"/>
    <property type="evidence" value="ECO:0007669"/>
    <property type="project" value="UniProtKB-KW"/>
</dbReference>
<evidence type="ECO:0000256" key="13">
    <source>
        <dbReference type="ARBA" id="ARBA00023012"/>
    </source>
</evidence>
<dbReference type="InterPro" id="IPR036890">
    <property type="entry name" value="HATPase_C_sf"/>
</dbReference>
<evidence type="ECO:0000256" key="7">
    <source>
        <dbReference type="ARBA" id="ARBA00022679"/>
    </source>
</evidence>
<evidence type="ECO:0000313" key="18">
    <source>
        <dbReference type="EMBL" id="AXJ05129.1"/>
    </source>
</evidence>
<dbReference type="Proteomes" id="UP000254535">
    <property type="component" value="Chromosome"/>
</dbReference>
<dbReference type="InterPro" id="IPR005467">
    <property type="entry name" value="His_kinase_dom"/>
</dbReference>
<dbReference type="EC" id="2.7.13.3" evidence="3"/>
<dbReference type="GO" id="GO:0000155">
    <property type="term" value="F:phosphorelay sensor kinase activity"/>
    <property type="evidence" value="ECO:0007669"/>
    <property type="project" value="InterPro"/>
</dbReference>
<dbReference type="InterPro" id="IPR003660">
    <property type="entry name" value="HAMP_dom"/>
</dbReference>
<feature type="transmembrane region" description="Helical" evidence="15">
    <location>
        <begin position="163"/>
        <end position="183"/>
    </location>
</feature>
<dbReference type="CDD" id="cd06225">
    <property type="entry name" value="HAMP"/>
    <property type="match status" value="1"/>
</dbReference>
<dbReference type="InterPro" id="IPR003594">
    <property type="entry name" value="HATPase_dom"/>
</dbReference>
<evidence type="ECO:0000259" key="16">
    <source>
        <dbReference type="PROSITE" id="PS50109"/>
    </source>
</evidence>
<dbReference type="Gene3D" id="3.30.565.10">
    <property type="entry name" value="Histidine kinase-like ATPase, C-terminal domain"/>
    <property type="match status" value="1"/>
</dbReference>
<dbReference type="AlphaFoldDB" id="A0A345UXC7"/>
<dbReference type="PANTHER" id="PTHR44936:SF5">
    <property type="entry name" value="SENSOR HISTIDINE KINASE ENVZ"/>
    <property type="match status" value="1"/>
</dbReference>
<comment type="catalytic activity">
    <reaction evidence="1">
        <text>ATP + protein L-histidine = ADP + protein N-phospho-L-histidine.</text>
        <dbReference type="EC" id="2.7.13.3"/>
    </reaction>
</comment>
<dbReference type="Pfam" id="PF00512">
    <property type="entry name" value="HisKA"/>
    <property type="match status" value="1"/>
</dbReference>
<keyword evidence="4" id="KW-1003">Cell membrane</keyword>
<dbReference type="PROSITE" id="PS50885">
    <property type="entry name" value="HAMP"/>
    <property type="match status" value="1"/>
</dbReference>
<evidence type="ECO:0000256" key="12">
    <source>
        <dbReference type="ARBA" id="ARBA00022989"/>
    </source>
</evidence>
<reference evidence="18 19" key="1">
    <citation type="submission" date="2017-07" db="EMBL/GenBank/DDBJ databases">
        <title>Genome sequence of Pseudomonas NEP1.</title>
        <authorList>
            <person name="Nascimento F.X."/>
        </authorList>
    </citation>
    <scope>NUCLEOTIDE SEQUENCE [LARGE SCALE GENOMIC DNA]</scope>
    <source>
        <strain evidence="18 19">NEP1</strain>
    </source>
</reference>
<keyword evidence="10 18" id="KW-0418">Kinase</keyword>
<gene>
    <name evidence="18" type="ORF">CFN16_13675</name>
</gene>
<dbReference type="GO" id="GO:0005886">
    <property type="term" value="C:plasma membrane"/>
    <property type="evidence" value="ECO:0007669"/>
    <property type="project" value="UniProtKB-SubCell"/>
</dbReference>
<dbReference type="SMART" id="SM00388">
    <property type="entry name" value="HisKA"/>
    <property type="match status" value="1"/>
</dbReference>
<dbReference type="CDD" id="cd00082">
    <property type="entry name" value="HisKA"/>
    <property type="match status" value="1"/>
</dbReference>
<comment type="subcellular location">
    <subcellularLocation>
        <location evidence="2">Cell inner membrane</location>
        <topology evidence="2">Multi-pass membrane protein</topology>
    </subcellularLocation>
</comment>
<keyword evidence="11" id="KW-0067">ATP-binding</keyword>
<keyword evidence="5" id="KW-0997">Cell inner membrane</keyword>
<keyword evidence="6" id="KW-0597">Phosphoprotein</keyword>
<evidence type="ECO:0000256" key="6">
    <source>
        <dbReference type="ARBA" id="ARBA00022553"/>
    </source>
</evidence>
<evidence type="ECO:0000256" key="3">
    <source>
        <dbReference type="ARBA" id="ARBA00012438"/>
    </source>
</evidence>
<evidence type="ECO:0000256" key="2">
    <source>
        <dbReference type="ARBA" id="ARBA00004429"/>
    </source>
</evidence>
<dbReference type="SMART" id="SM00387">
    <property type="entry name" value="HATPase_c"/>
    <property type="match status" value="1"/>
</dbReference>
<protein>
    <recommendedName>
        <fullName evidence="3">histidine kinase</fullName>
        <ecNumber evidence="3">2.7.13.3</ecNumber>
    </recommendedName>
</protein>
<evidence type="ECO:0000256" key="15">
    <source>
        <dbReference type="SAM" id="Phobius"/>
    </source>
</evidence>
<evidence type="ECO:0000256" key="8">
    <source>
        <dbReference type="ARBA" id="ARBA00022692"/>
    </source>
</evidence>
<keyword evidence="9" id="KW-0547">Nucleotide-binding</keyword>
<sequence length="443" mass="49182">MIGRMLRRDTLSRRIALTIVAAMLASLLLNALFVQVAGIWARPPIERTGLLEQIAATTRVIEAAPATLRPQLASAASSPMLEVVWQPRRVDFGLPGDGEQVEAGKVPALRQLLGEDRQIDVFNPDDWPAGSPRAHYMALVRLADDSWLSFTPPERSWGLSLNVRIAVIVALGLVATLLVAWLATRQLAQPLQRFAHAARRFGGDLKAPPIHLEGPHEIRQAIVAFNTMQAQIQHFIGERTHMLAAISHDLRAPLTRMRLRSEFMEDLDHQGKLIRDIEEMQSMINAALAFFREDTHLEQSTAFDLSELLQTIVDDYRDQHLDIGFTGPAHVVYDGRPLGIKRVIVNLLDNAVKYGQRPSVALSSDDTSILIEVIDEGPGIPEDALERVFDPFFRLETSRNRDTGGVGLGLSAARGIIREQGGELSLRNRRSGGLRARVELPHR</sequence>
<accession>A0A345UXC7</accession>
<dbReference type="Gene3D" id="1.10.287.130">
    <property type="match status" value="1"/>
</dbReference>
<name>A0A345UXC7_PSEFL</name>
<dbReference type="SUPFAM" id="SSF47384">
    <property type="entry name" value="Homodimeric domain of signal transducing histidine kinase"/>
    <property type="match status" value="1"/>
</dbReference>
<keyword evidence="7" id="KW-0808">Transferase</keyword>
<dbReference type="InterPro" id="IPR004358">
    <property type="entry name" value="Sig_transdc_His_kin-like_C"/>
</dbReference>
<evidence type="ECO:0000313" key="19">
    <source>
        <dbReference type="Proteomes" id="UP000254535"/>
    </source>
</evidence>
<dbReference type="SMART" id="SM00304">
    <property type="entry name" value="HAMP"/>
    <property type="match status" value="1"/>
</dbReference>
<evidence type="ECO:0000256" key="9">
    <source>
        <dbReference type="ARBA" id="ARBA00022741"/>
    </source>
</evidence>
<dbReference type="InterPro" id="IPR003661">
    <property type="entry name" value="HisK_dim/P_dom"/>
</dbReference>
<dbReference type="InterPro" id="IPR036097">
    <property type="entry name" value="HisK_dim/P_sf"/>
</dbReference>
<organism evidence="18 19">
    <name type="scientific">Pseudomonas fluorescens</name>
    <dbReference type="NCBI Taxonomy" id="294"/>
    <lineage>
        <taxon>Bacteria</taxon>
        <taxon>Pseudomonadati</taxon>
        <taxon>Pseudomonadota</taxon>
        <taxon>Gammaproteobacteria</taxon>
        <taxon>Pseudomonadales</taxon>
        <taxon>Pseudomonadaceae</taxon>
        <taxon>Pseudomonas</taxon>
    </lineage>
</organism>
<keyword evidence="14 15" id="KW-0472">Membrane</keyword>
<keyword evidence="13" id="KW-0902">Two-component regulatory system</keyword>
<dbReference type="InterPro" id="IPR050980">
    <property type="entry name" value="2C_sensor_his_kinase"/>
</dbReference>
<keyword evidence="8 15" id="KW-0812">Transmembrane</keyword>
<evidence type="ECO:0000256" key="10">
    <source>
        <dbReference type="ARBA" id="ARBA00022777"/>
    </source>
</evidence>
<dbReference type="PANTHER" id="PTHR44936">
    <property type="entry name" value="SENSOR PROTEIN CREC"/>
    <property type="match status" value="1"/>
</dbReference>
<evidence type="ECO:0000256" key="5">
    <source>
        <dbReference type="ARBA" id="ARBA00022519"/>
    </source>
</evidence>
<feature type="domain" description="Histidine kinase" evidence="16">
    <location>
        <begin position="245"/>
        <end position="443"/>
    </location>
</feature>
<feature type="domain" description="HAMP" evidence="17">
    <location>
        <begin position="185"/>
        <end position="237"/>
    </location>
</feature>
<evidence type="ECO:0000256" key="4">
    <source>
        <dbReference type="ARBA" id="ARBA00022475"/>
    </source>
</evidence>
<dbReference type="SUPFAM" id="SSF55874">
    <property type="entry name" value="ATPase domain of HSP90 chaperone/DNA topoisomerase II/histidine kinase"/>
    <property type="match status" value="1"/>
</dbReference>
<evidence type="ECO:0000256" key="14">
    <source>
        <dbReference type="ARBA" id="ARBA00023136"/>
    </source>
</evidence>
<dbReference type="EMBL" id="CP022313">
    <property type="protein sequence ID" value="AXJ05129.1"/>
    <property type="molecule type" value="Genomic_DNA"/>
</dbReference>
<proteinExistence type="predicted"/>
<dbReference type="PRINTS" id="PR00344">
    <property type="entry name" value="BCTRLSENSOR"/>
</dbReference>
<evidence type="ECO:0000259" key="17">
    <source>
        <dbReference type="PROSITE" id="PS50885"/>
    </source>
</evidence>
<dbReference type="Pfam" id="PF02518">
    <property type="entry name" value="HATPase_c"/>
    <property type="match status" value="1"/>
</dbReference>
<evidence type="ECO:0000256" key="11">
    <source>
        <dbReference type="ARBA" id="ARBA00022840"/>
    </source>
</evidence>
<evidence type="ECO:0000256" key="1">
    <source>
        <dbReference type="ARBA" id="ARBA00000085"/>
    </source>
</evidence>
<dbReference type="RefSeq" id="WP_115077943.1">
    <property type="nucleotide sequence ID" value="NZ_CP022313.1"/>
</dbReference>
<dbReference type="Pfam" id="PF00672">
    <property type="entry name" value="HAMP"/>
    <property type="match status" value="1"/>
</dbReference>
<dbReference type="PROSITE" id="PS50109">
    <property type="entry name" value="HIS_KIN"/>
    <property type="match status" value="1"/>
</dbReference>